<name>A0A6J5TQX9_PRUAR</name>
<dbReference type="EMBL" id="CAEKDK010000001">
    <property type="protein sequence ID" value="CAB4266082.1"/>
    <property type="molecule type" value="Genomic_DNA"/>
</dbReference>
<dbReference type="AlphaFoldDB" id="A0A6J5TQX9"/>
<gene>
    <name evidence="9" type="ORF">CURHAP_LOCUS8326</name>
</gene>
<evidence type="ECO:0000256" key="5">
    <source>
        <dbReference type="ARBA" id="ARBA00023136"/>
    </source>
</evidence>
<organism evidence="9 10">
    <name type="scientific">Prunus armeniaca</name>
    <name type="common">Apricot</name>
    <name type="synonym">Armeniaca vulgaris</name>
    <dbReference type="NCBI Taxonomy" id="36596"/>
    <lineage>
        <taxon>Eukaryota</taxon>
        <taxon>Viridiplantae</taxon>
        <taxon>Streptophyta</taxon>
        <taxon>Embryophyta</taxon>
        <taxon>Tracheophyta</taxon>
        <taxon>Spermatophyta</taxon>
        <taxon>Magnoliopsida</taxon>
        <taxon>eudicotyledons</taxon>
        <taxon>Gunneridae</taxon>
        <taxon>Pentapetalae</taxon>
        <taxon>rosids</taxon>
        <taxon>fabids</taxon>
        <taxon>Rosales</taxon>
        <taxon>Rosaceae</taxon>
        <taxon>Amygdaloideae</taxon>
        <taxon>Amygdaleae</taxon>
        <taxon>Prunus</taxon>
    </lineage>
</organism>
<feature type="chain" id="PRO_5026903428" evidence="8">
    <location>
        <begin position="21"/>
        <end position="163"/>
    </location>
</feature>
<evidence type="ECO:0000256" key="6">
    <source>
        <dbReference type="ARBA" id="ARBA00023170"/>
    </source>
</evidence>
<evidence type="ECO:0000313" key="10">
    <source>
        <dbReference type="Proteomes" id="UP000507222"/>
    </source>
</evidence>
<protein>
    <submittedName>
        <fullName evidence="9">Uncharacterized protein</fullName>
    </submittedName>
</protein>
<sequence>MMKVLLHFFLFLITVNLVRSKCNEDDQAALLRLKQSLTFDSSASSKLVTWNSSTAAVLGSEKLEAKVATQLVLTSVANLLCLEFETPADLQHLESLKYAADEIFRSQIPSAIGKAYEFENYYRDQLKLENPNLSMLVHNLTELEELYLDHVDISVPQGTNAAK</sequence>
<keyword evidence="6" id="KW-0675">Receptor</keyword>
<evidence type="ECO:0000256" key="3">
    <source>
        <dbReference type="ARBA" id="ARBA00022729"/>
    </source>
</evidence>
<proteinExistence type="predicted"/>
<dbReference type="Gene3D" id="3.80.10.10">
    <property type="entry name" value="Ribonuclease Inhibitor"/>
    <property type="match status" value="1"/>
</dbReference>
<dbReference type="GO" id="GO:0016020">
    <property type="term" value="C:membrane"/>
    <property type="evidence" value="ECO:0007669"/>
    <property type="project" value="UniProtKB-SubCell"/>
</dbReference>
<keyword evidence="2" id="KW-0812">Transmembrane</keyword>
<evidence type="ECO:0000256" key="7">
    <source>
        <dbReference type="ARBA" id="ARBA00023180"/>
    </source>
</evidence>
<accession>A0A6J5TQX9</accession>
<evidence type="ECO:0000256" key="4">
    <source>
        <dbReference type="ARBA" id="ARBA00022989"/>
    </source>
</evidence>
<keyword evidence="4" id="KW-1133">Transmembrane helix</keyword>
<keyword evidence="3 8" id="KW-0732">Signal</keyword>
<evidence type="ECO:0000313" key="9">
    <source>
        <dbReference type="EMBL" id="CAB4266082.1"/>
    </source>
</evidence>
<dbReference type="InterPro" id="IPR046956">
    <property type="entry name" value="RLP23-like"/>
</dbReference>
<evidence type="ECO:0000256" key="1">
    <source>
        <dbReference type="ARBA" id="ARBA00004479"/>
    </source>
</evidence>
<dbReference type="InterPro" id="IPR032675">
    <property type="entry name" value="LRR_dom_sf"/>
</dbReference>
<dbReference type="Proteomes" id="UP000507222">
    <property type="component" value="Unassembled WGS sequence"/>
</dbReference>
<feature type="signal peptide" evidence="8">
    <location>
        <begin position="1"/>
        <end position="20"/>
    </location>
</feature>
<evidence type="ECO:0000256" key="8">
    <source>
        <dbReference type="SAM" id="SignalP"/>
    </source>
</evidence>
<evidence type="ECO:0000256" key="2">
    <source>
        <dbReference type="ARBA" id="ARBA00022692"/>
    </source>
</evidence>
<dbReference type="PANTHER" id="PTHR48061:SF2">
    <property type="entry name" value="RECEPTOR LIKE PROTEIN 30-LIKE"/>
    <property type="match status" value="1"/>
</dbReference>
<keyword evidence="7" id="KW-0325">Glycoprotein</keyword>
<comment type="subcellular location">
    <subcellularLocation>
        <location evidence="1">Membrane</location>
        <topology evidence="1">Single-pass type I membrane protein</topology>
    </subcellularLocation>
</comment>
<dbReference type="PANTHER" id="PTHR48061">
    <property type="entry name" value="LEUCINE-RICH REPEAT RECEPTOR PROTEIN KINASE EMS1-LIKE-RELATED"/>
    <property type="match status" value="1"/>
</dbReference>
<reference evidence="9 10" key="1">
    <citation type="submission" date="2020-05" db="EMBL/GenBank/DDBJ databases">
        <authorList>
            <person name="Campoy J."/>
            <person name="Schneeberger K."/>
            <person name="Spophaly S."/>
        </authorList>
    </citation>
    <scope>NUCLEOTIDE SEQUENCE [LARGE SCALE GENOMIC DNA]</scope>
    <source>
        <strain evidence="9">PruArmRojPasFocal</strain>
    </source>
</reference>
<keyword evidence="5" id="KW-0472">Membrane</keyword>